<keyword evidence="4" id="KW-1185">Reference proteome</keyword>
<keyword evidence="3" id="KW-0808">Transferase</keyword>
<dbReference type="AlphaFoldDB" id="A0A8H6XI23"/>
<proteinExistence type="predicted"/>
<dbReference type="SUPFAM" id="SSF56349">
    <property type="entry name" value="DNA breaking-rejoining enzymes"/>
    <property type="match status" value="1"/>
</dbReference>
<keyword evidence="3" id="KW-0695">RNA-directed DNA polymerase</keyword>
<dbReference type="GO" id="GO:0015074">
    <property type="term" value="P:DNA integration"/>
    <property type="evidence" value="ECO:0007669"/>
    <property type="project" value="InterPro"/>
</dbReference>
<name>A0A8H6XI23_9AGAR</name>
<feature type="region of interest" description="Disordered" evidence="2">
    <location>
        <begin position="1"/>
        <end position="20"/>
    </location>
</feature>
<reference evidence="3" key="1">
    <citation type="submission" date="2020-05" db="EMBL/GenBank/DDBJ databases">
        <title>Mycena genomes resolve the evolution of fungal bioluminescence.</title>
        <authorList>
            <person name="Tsai I.J."/>
        </authorList>
    </citation>
    <scope>NUCLEOTIDE SEQUENCE</scope>
    <source>
        <strain evidence="3">160909Yilan</strain>
    </source>
</reference>
<dbReference type="InterPro" id="IPR011010">
    <property type="entry name" value="DNA_brk_join_enz"/>
</dbReference>
<dbReference type="GO" id="GO:0003964">
    <property type="term" value="F:RNA-directed DNA polymerase activity"/>
    <property type="evidence" value="ECO:0007669"/>
    <property type="project" value="UniProtKB-KW"/>
</dbReference>
<comment type="caution">
    <text evidence="3">The sequence shown here is derived from an EMBL/GenBank/DDBJ whole genome shotgun (WGS) entry which is preliminary data.</text>
</comment>
<dbReference type="Proteomes" id="UP000623467">
    <property type="component" value="Unassembled WGS sequence"/>
</dbReference>
<keyword evidence="3" id="KW-0548">Nucleotidyltransferase</keyword>
<gene>
    <name evidence="3" type="ORF">MSAN_02117700</name>
</gene>
<dbReference type="GO" id="GO:0006310">
    <property type="term" value="P:DNA recombination"/>
    <property type="evidence" value="ECO:0007669"/>
    <property type="project" value="UniProtKB-KW"/>
</dbReference>
<sequence>MRPCTDPRRGRRRASGERASGWSRAEEEACDISYPHIRLTEYTGFVFDLPAKRVYLSEKKRRKYLNKVSAFLAAAIAGKVKRPAVRSVHGTLQHVSFVYRDRRSFLPSLTAQIAHFPNDFAPHTLTSAARNDLLWWERILSLPDVSRSLLIRTTIDFDIWVDASTDFGIGILVDGSWAAWRLLPGWKSDGRDIGWAESIAIELAYRVICERDILDANIIIHGVNTTVINAYKQGRSRNLARNLSIRRITEMLIPRNLSISPHYVHTDSNLADPISRGNFGPPSLRLNIPFQLDAELIPFIVECTEEQRMPASESLLSIFISSYGAGHVASGTVSTWLAGLQLWHAVNNAPWHGASLLSRTSKGVSKLAPPSSWRLPRDPVTFNHMVVLRAALDLSNSRDIAIWAAACTAWRDCTRLGEILIDSPSTFDSSRHVTRGCPKVRGAASNKHKFLRFRVPWTKTQKSAGDWITSTETFDQVDCVSALEHHLAVNSSVPDSAPLFAYKTTSGWAHLTCSDFLARCNSIWFESGMGALNGHGFRIGGTTHLLLHGVDPWVVMKQGRWTSTAFLLYWRNVEEILPLFIGDSLDTFQSLKSSVSQLAKSI</sequence>
<dbReference type="OrthoDB" id="2506773at2759"/>
<dbReference type="PANTHER" id="PTHR33050:SF7">
    <property type="entry name" value="RIBONUCLEASE H"/>
    <property type="match status" value="1"/>
</dbReference>
<evidence type="ECO:0000313" key="3">
    <source>
        <dbReference type="EMBL" id="KAF7340882.1"/>
    </source>
</evidence>
<evidence type="ECO:0000256" key="1">
    <source>
        <dbReference type="ARBA" id="ARBA00023172"/>
    </source>
</evidence>
<organism evidence="3 4">
    <name type="scientific">Mycena sanguinolenta</name>
    <dbReference type="NCBI Taxonomy" id="230812"/>
    <lineage>
        <taxon>Eukaryota</taxon>
        <taxon>Fungi</taxon>
        <taxon>Dikarya</taxon>
        <taxon>Basidiomycota</taxon>
        <taxon>Agaricomycotina</taxon>
        <taxon>Agaricomycetes</taxon>
        <taxon>Agaricomycetidae</taxon>
        <taxon>Agaricales</taxon>
        <taxon>Marasmiineae</taxon>
        <taxon>Mycenaceae</taxon>
        <taxon>Mycena</taxon>
    </lineage>
</organism>
<protein>
    <submittedName>
        <fullName evidence="3">Reverse transcriptase</fullName>
    </submittedName>
</protein>
<dbReference type="PANTHER" id="PTHR33050">
    <property type="entry name" value="REVERSE TRANSCRIPTASE DOMAIN-CONTAINING PROTEIN"/>
    <property type="match status" value="1"/>
</dbReference>
<dbReference type="InterPro" id="IPR052055">
    <property type="entry name" value="Hepadnavirus_pol/RT"/>
</dbReference>
<dbReference type="EMBL" id="JACAZH010000029">
    <property type="protein sequence ID" value="KAF7340882.1"/>
    <property type="molecule type" value="Genomic_DNA"/>
</dbReference>
<evidence type="ECO:0000313" key="4">
    <source>
        <dbReference type="Proteomes" id="UP000623467"/>
    </source>
</evidence>
<dbReference type="Gene3D" id="1.10.443.10">
    <property type="entry name" value="Intergrase catalytic core"/>
    <property type="match status" value="1"/>
</dbReference>
<keyword evidence="1" id="KW-0233">DNA recombination</keyword>
<accession>A0A8H6XI23</accession>
<dbReference type="GO" id="GO:0003677">
    <property type="term" value="F:DNA binding"/>
    <property type="evidence" value="ECO:0007669"/>
    <property type="project" value="InterPro"/>
</dbReference>
<dbReference type="InterPro" id="IPR013762">
    <property type="entry name" value="Integrase-like_cat_sf"/>
</dbReference>
<evidence type="ECO:0000256" key="2">
    <source>
        <dbReference type="SAM" id="MobiDB-lite"/>
    </source>
</evidence>